<feature type="region of interest" description="Disordered" evidence="1">
    <location>
        <begin position="228"/>
        <end position="282"/>
    </location>
</feature>
<feature type="domain" description="Pesticidal crystal protein Cry22Aa Ig-like" evidence="2">
    <location>
        <begin position="102"/>
        <end position="170"/>
    </location>
</feature>
<feature type="compositionally biased region" description="Basic and acidic residues" evidence="1">
    <location>
        <begin position="272"/>
        <end position="282"/>
    </location>
</feature>
<evidence type="ECO:0000259" key="2">
    <source>
        <dbReference type="Pfam" id="PF16403"/>
    </source>
</evidence>
<comment type="caution">
    <text evidence="3">The sequence shown here is derived from an EMBL/GenBank/DDBJ whole genome shotgun (WGS) entry which is preliminary data.</text>
</comment>
<evidence type="ECO:0000256" key="1">
    <source>
        <dbReference type="SAM" id="MobiDB-lite"/>
    </source>
</evidence>
<evidence type="ECO:0000313" key="3">
    <source>
        <dbReference type="EMBL" id="MCR1821878.1"/>
    </source>
</evidence>
<evidence type="ECO:0000313" key="4">
    <source>
        <dbReference type="Proteomes" id="UP001140817"/>
    </source>
</evidence>
<proteinExistence type="predicted"/>
<dbReference type="AlphaFoldDB" id="A0A9X2S0C6"/>
<protein>
    <submittedName>
        <fullName evidence="3">DUF5011 domain-containing protein</fullName>
    </submittedName>
</protein>
<sequence>MNAIKSMNGSTIVFNKMPRIECEDITIKIGENLELFDYLVAYDEDNNILDKDSIIISKTNLDTSKAGNYEIVVEVNDRTNTYRIQHTINVLVKTNDKPIIIGADSIEIPLNKVFDPMYGVIANDTEDGIITNKIIVNGFLNVCKAGSYVLTYLVTDSDNNTTIVEREINVLDIQEENVKVKDIQKEYMKNNEEIDTKETIAEVKQLDTPVSEDTLKIDEINNKEESSEYKEAIENIEDNKKPKKLKKRKKVRKKRKKEKPKKLSRKEKKQLKKEEKQKRKELKEEYKKVDKNILDILPFLEIAEDDTFKTKNGYIDIFQIDTKDLNSLNYNDANRHIFDFSNFLRNYIDDMKIISMTFPVNTQIQQQHILKKIESTDNEIYREFLYKRLDQLIAIEEKRKNREFYLMLFYEDEKTKREREIQLLRLSSSAVKISRLDLDKKLRIIFKLNNQNSKI</sequence>
<dbReference type="EMBL" id="JANKBY010000024">
    <property type="protein sequence ID" value="MCR1821878.1"/>
    <property type="molecule type" value="Genomic_DNA"/>
</dbReference>
<dbReference type="InterPro" id="IPR032179">
    <property type="entry name" value="Cry22Aa_Ig-like"/>
</dbReference>
<feature type="compositionally biased region" description="Basic residues" evidence="1">
    <location>
        <begin position="241"/>
        <end position="271"/>
    </location>
</feature>
<dbReference type="RefSeq" id="WP_257560099.1">
    <property type="nucleotide sequence ID" value="NZ_JANKBY010000024.1"/>
</dbReference>
<reference evidence="3" key="1">
    <citation type="submission" date="2022-07" db="EMBL/GenBank/DDBJ databases">
        <title>Enhanced cultured diversity of the mouse gut microbiota enables custom-made synthetic communities.</title>
        <authorList>
            <person name="Afrizal A."/>
        </authorList>
    </citation>
    <scope>NUCLEOTIDE SEQUENCE</scope>
    <source>
        <strain evidence="3">DSM 29186</strain>
    </source>
</reference>
<dbReference type="InterPro" id="IPR013783">
    <property type="entry name" value="Ig-like_fold"/>
</dbReference>
<organism evidence="3 4">
    <name type="scientific">Terrisporobacter muris</name>
    <dbReference type="NCBI Taxonomy" id="2963284"/>
    <lineage>
        <taxon>Bacteria</taxon>
        <taxon>Bacillati</taxon>
        <taxon>Bacillota</taxon>
        <taxon>Clostridia</taxon>
        <taxon>Peptostreptococcales</taxon>
        <taxon>Peptostreptococcaceae</taxon>
        <taxon>Terrisporobacter</taxon>
    </lineage>
</organism>
<feature type="compositionally biased region" description="Basic and acidic residues" evidence="1">
    <location>
        <begin position="228"/>
        <end position="240"/>
    </location>
</feature>
<dbReference type="Pfam" id="PF16403">
    <property type="entry name" value="Bact_surface_Ig-like"/>
    <property type="match status" value="1"/>
</dbReference>
<name>A0A9X2S0C6_9FIRM</name>
<gene>
    <name evidence="3" type="ORF">NSA58_03665</name>
</gene>
<accession>A0A9X2S0C6</accession>
<dbReference type="Gene3D" id="2.60.40.10">
    <property type="entry name" value="Immunoglobulins"/>
    <property type="match status" value="2"/>
</dbReference>
<dbReference type="Proteomes" id="UP001140817">
    <property type="component" value="Unassembled WGS sequence"/>
</dbReference>
<keyword evidence="4" id="KW-1185">Reference proteome</keyword>